<dbReference type="PANTHER" id="PTHR33055:SF3">
    <property type="entry name" value="PUTATIVE TRANSPOSASE FOR IS117-RELATED"/>
    <property type="match status" value="1"/>
</dbReference>
<feature type="coiled-coil region" evidence="1">
    <location>
        <begin position="53"/>
        <end position="80"/>
    </location>
</feature>
<evidence type="ECO:0000259" key="2">
    <source>
        <dbReference type="Pfam" id="PF02371"/>
    </source>
</evidence>
<evidence type="ECO:0000313" key="4">
    <source>
        <dbReference type="Proteomes" id="UP000543642"/>
    </source>
</evidence>
<protein>
    <submittedName>
        <fullName evidence="3">Transposase</fullName>
    </submittedName>
</protein>
<keyword evidence="4" id="KW-1185">Reference proteome</keyword>
<reference evidence="3 4" key="1">
    <citation type="submission" date="2020-08" db="EMBL/GenBank/DDBJ databases">
        <title>Genomic Encyclopedia of Type Strains, Phase IV (KMG-IV): sequencing the most valuable type-strain genomes for metagenomic binning, comparative biology and taxonomic classification.</title>
        <authorList>
            <person name="Goeker M."/>
        </authorList>
    </citation>
    <scope>NUCLEOTIDE SEQUENCE [LARGE SCALE GENOMIC DNA]</scope>
    <source>
        <strain evidence="3 4">DSM 106146</strain>
    </source>
</reference>
<evidence type="ECO:0000256" key="1">
    <source>
        <dbReference type="SAM" id="Coils"/>
    </source>
</evidence>
<organism evidence="3 4">
    <name type="scientific">Catenibacillus scindens</name>
    <dbReference type="NCBI Taxonomy" id="673271"/>
    <lineage>
        <taxon>Bacteria</taxon>
        <taxon>Bacillati</taxon>
        <taxon>Bacillota</taxon>
        <taxon>Clostridia</taxon>
        <taxon>Lachnospirales</taxon>
        <taxon>Lachnospiraceae</taxon>
        <taxon>Catenibacillus</taxon>
    </lineage>
</organism>
<proteinExistence type="predicted"/>
<dbReference type="Proteomes" id="UP000543642">
    <property type="component" value="Unassembled WGS sequence"/>
</dbReference>
<name>A0A7W8HD23_9FIRM</name>
<comment type="caution">
    <text evidence="3">The sequence shown here is derived from an EMBL/GenBank/DDBJ whole genome shotgun (WGS) entry which is preliminary data.</text>
</comment>
<dbReference type="Pfam" id="PF02371">
    <property type="entry name" value="Transposase_20"/>
    <property type="match status" value="1"/>
</dbReference>
<accession>A0A7W8HD23</accession>
<dbReference type="PANTHER" id="PTHR33055">
    <property type="entry name" value="TRANSPOSASE FOR INSERTION SEQUENCE ELEMENT IS1111A"/>
    <property type="match status" value="1"/>
</dbReference>
<evidence type="ECO:0000313" key="3">
    <source>
        <dbReference type="EMBL" id="MBB5266177.1"/>
    </source>
</evidence>
<dbReference type="GO" id="GO:0006313">
    <property type="term" value="P:DNA transposition"/>
    <property type="evidence" value="ECO:0007669"/>
    <property type="project" value="InterPro"/>
</dbReference>
<keyword evidence="1" id="KW-0175">Coiled coil</keyword>
<dbReference type="GO" id="GO:0004803">
    <property type="term" value="F:transposase activity"/>
    <property type="evidence" value="ECO:0007669"/>
    <property type="project" value="InterPro"/>
</dbReference>
<dbReference type="EMBL" id="JACHFW010000020">
    <property type="protein sequence ID" value="MBB5266177.1"/>
    <property type="molecule type" value="Genomic_DNA"/>
</dbReference>
<sequence length="238" mass="26867">MATTRIMPLHAGKGRTVGKAISDIIDYEKTKWTIAHLKWLKPLEVSALYRETLDEYMATYDEQTAKIERFDKRIEELASQERYQEKVKKLNCFLGIKTHTALSLIVETGDFERFAKGNIYAAYLGLAPGEKSSSDNINRLGITKAGNRHLRLLLIEASGGICKGAVGHKSKDLRQRQCGNPAEVIAYADKANTRLRSRYYKFIRHGKKRNVAVAAIARELACFIWGMMTGNIRMQKAA</sequence>
<dbReference type="InterPro" id="IPR003346">
    <property type="entry name" value="Transposase_20"/>
</dbReference>
<dbReference type="GO" id="GO:0003677">
    <property type="term" value="F:DNA binding"/>
    <property type="evidence" value="ECO:0007669"/>
    <property type="project" value="InterPro"/>
</dbReference>
<feature type="domain" description="Transposase IS116/IS110/IS902 C-terminal" evidence="2">
    <location>
        <begin position="94"/>
        <end position="158"/>
    </location>
</feature>
<dbReference type="InterPro" id="IPR047650">
    <property type="entry name" value="Transpos_IS110"/>
</dbReference>
<dbReference type="AlphaFoldDB" id="A0A7W8HD23"/>
<gene>
    <name evidence="3" type="ORF">HNP82_003334</name>
</gene>